<feature type="transmembrane region" description="Helical" evidence="1">
    <location>
        <begin position="112"/>
        <end position="135"/>
    </location>
</feature>
<name>A0ABR9RIL2_9FIRM</name>
<accession>A0ABR9RIL2</accession>
<keyword evidence="1" id="KW-1133">Transmembrane helix</keyword>
<evidence type="ECO:0000256" key="1">
    <source>
        <dbReference type="SAM" id="Phobius"/>
    </source>
</evidence>
<organism evidence="2 3">
    <name type="scientific">Claveliimonas monacensis</name>
    <dbReference type="NCBI Taxonomy" id="2779351"/>
    <lineage>
        <taxon>Bacteria</taxon>
        <taxon>Bacillati</taxon>
        <taxon>Bacillota</taxon>
        <taxon>Clostridia</taxon>
        <taxon>Lachnospirales</taxon>
        <taxon>Lachnospiraceae</taxon>
        <taxon>Claveliimonas</taxon>
    </lineage>
</organism>
<sequence length="148" mass="16492">MKKIGYILALVLEIAALAGAYIIHYFTRRKLGMVRYLNFKNMTWERDYPMGPLKTGCVAVVAVLTVLVLLFFLKKRKETSRLVYAMNICMIVLTALYAGYTLGSSTETMTDYYFISILFLLAAAVQVIKTAIAVLTAKGQTEGAKGEK</sequence>
<gene>
    <name evidence="2" type="ORF">INF30_05945</name>
</gene>
<comment type="caution">
    <text evidence="2">The sequence shown here is derived from an EMBL/GenBank/DDBJ whole genome shotgun (WGS) entry which is preliminary data.</text>
</comment>
<evidence type="ECO:0000313" key="3">
    <source>
        <dbReference type="Proteomes" id="UP000758652"/>
    </source>
</evidence>
<reference evidence="2 3" key="1">
    <citation type="submission" date="2020-10" db="EMBL/GenBank/DDBJ databases">
        <title>ChiBAC.</title>
        <authorList>
            <person name="Zenner C."/>
            <person name="Hitch T.C.A."/>
            <person name="Clavel T."/>
        </authorList>
    </citation>
    <scope>NUCLEOTIDE SEQUENCE [LARGE SCALE GENOMIC DNA]</scope>
    <source>
        <strain evidence="2 3">DSM 108991</strain>
    </source>
</reference>
<feature type="transmembrane region" description="Helical" evidence="1">
    <location>
        <begin position="53"/>
        <end position="73"/>
    </location>
</feature>
<dbReference type="EMBL" id="JADCKL010000003">
    <property type="protein sequence ID" value="MBE5062801.1"/>
    <property type="molecule type" value="Genomic_DNA"/>
</dbReference>
<evidence type="ECO:0000313" key="2">
    <source>
        <dbReference type="EMBL" id="MBE5062801.1"/>
    </source>
</evidence>
<dbReference type="Proteomes" id="UP000758652">
    <property type="component" value="Unassembled WGS sequence"/>
</dbReference>
<keyword evidence="3" id="KW-1185">Reference proteome</keyword>
<proteinExistence type="predicted"/>
<keyword evidence="1" id="KW-0472">Membrane</keyword>
<protein>
    <submittedName>
        <fullName evidence="2">Uncharacterized protein</fullName>
    </submittedName>
</protein>
<feature type="transmembrane region" description="Helical" evidence="1">
    <location>
        <begin position="7"/>
        <end position="27"/>
    </location>
</feature>
<feature type="transmembrane region" description="Helical" evidence="1">
    <location>
        <begin position="82"/>
        <end position="100"/>
    </location>
</feature>
<keyword evidence="1" id="KW-0812">Transmembrane</keyword>
<dbReference type="RefSeq" id="WP_226394548.1">
    <property type="nucleotide sequence ID" value="NZ_JADCKL010000003.1"/>
</dbReference>